<dbReference type="GO" id="GO:0034975">
    <property type="term" value="P:protein folding in endoplasmic reticulum"/>
    <property type="evidence" value="ECO:0007669"/>
    <property type="project" value="InterPro"/>
</dbReference>
<comment type="subcellular location">
    <subcellularLocation>
        <location evidence="2">Endoplasmic reticulum membrane</location>
        <topology evidence="2">Peripheral membrane protein</topology>
        <orientation evidence="2">Lumenal side</orientation>
    </subcellularLocation>
</comment>
<evidence type="ECO:0000256" key="2">
    <source>
        <dbReference type="ARBA" id="ARBA00004367"/>
    </source>
</evidence>
<evidence type="ECO:0000256" key="1">
    <source>
        <dbReference type="ARBA" id="ARBA00001974"/>
    </source>
</evidence>
<dbReference type="AlphaFoldDB" id="A0AAD7XHJ8"/>
<dbReference type="InterPro" id="IPR007266">
    <property type="entry name" value="Ero1"/>
</dbReference>
<evidence type="ECO:0000256" key="10">
    <source>
        <dbReference type="ARBA" id="ARBA00022982"/>
    </source>
</evidence>
<keyword evidence="5" id="KW-0813">Transport</keyword>
<protein>
    <submittedName>
        <fullName evidence="16">Uncharacterized protein</fullName>
    </submittedName>
</protein>
<accession>A0AAD7XHJ8</accession>
<evidence type="ECO:0000256" key="11">
    <source>
        <dbReference type="ARBA" id="ARBA00023002"/>
    </source>
</evidence>
<dbReference type="GO" id="GO:0016972">
    <property type="term" value="F:thiol oxidase activity"/>
    <property type="evidence" value="ECO:0007669"/>
    <property type="project" value="InterPro"/>
</dbReference>
<keyword evidence="13" id="KW-1015">Disulfide bond</keyword>
<keyword evidence="17" id="KW-1185">Reference proteome</keyword>
<dbReference type="GO" id="GO:0005789">
    <property type="term" value="C:endoplasmic reticulum membrane"/>
    <property type="evidence" value="ECO:0007669"/>
    <property type="project" value="UniProtKB-SubCell"/>
</dbReference>
<keyword evidence="10" id="KW-0249">Electron transport</keyword>
<gene>
    <name evidence="16" type="ORF">CTAYLR_006750</name>
</gene>
<dbReference type="EMBL" id="JAQMWT010000406">
    <property type="protein sequence ID" value="KAJ8601737.1"/>
    <property type="molecule type" value="Genomic_DNA"/>
</dbReference>
<evidence type="ECO:0000256" key="3">
    <source>
        <dbReference type="ARBA" id="ARBA00008277"/>
    </source>
</evidence>
<dbReference type="InterPro" id="IPR037192">
    <property type="entry name" value="ERO1-like_sf"/>
</dbReference>
<keyword evidence="11" id="KW-0560">Oxidoreductase</keyword>
<keyword evidence="14" id="KW-0325">Glycoprotein</keyword>
<comment type="subunit">
    <text evidence="4">May function both as a monomer and a homodimer.</text>
</comment>
<keyword evidence="6" id="KW-0285">Flavoprotein</keyword>
<comment type="similarity">
    <text evidence="3">Belongs to the EROs family.</text>
</comment>
<evidence type="ECO:0000313" key="17">
    <source>
        <dbReference type="Proteomes" id="UP001230188"/>
    </source>
</evidence>
<evidence type="ECO:0000256" key="13">
    <source>
        <dbReference type="ARBA" id="ARBA00023157"/>
    </source>
</evidence>
<dbReference type="PANTHER" id="PTHR12613">
    <property type="entry name" value="ERO1-RELATED"/>
    <property type="match status" value="1"/>
</dbReference>
<name>A0AAD7XHJ8_9STRA</name>
<comment type="cofactor">
    <cofactor evidence="1">
        <name>FAD</name>
        <dbReference type="ChEBI" id="CHEBI:57692"/>
    </cofactor>
</comment>
<dbReference type="PANTHER" id="PTHR12613:SF0">
    <property type="entry name" value="ERO1-LIKE PROTEIN"/>
    <property type="match status" value="1"/>
</dbReference>
<evidence type="ECO:0000256" key="15">
    <source>
        <dbReference type="ARBA" id="ARBA00023284"/>
    </source>
</evidence>
<evidence type="ECO:0000313" key="16">
    <source>
        <dbReference type="EMBL" id="KAJ8601737.1"/>
    </source>
</evidence>
<evidence type="ECO:0000256" key="12">
    <source>
        <dbReference type="ARBA" id="ARBA00023136"/>
    </source>
</evidence>
<evidence type="ECO:0000256" key="8">
    <source>
        <dbReference type="ARBA" id="ARBA00022824"/>
    </source>
</evidence>
<reference evidence="16" key="1">
    <citation type="submission" date="2023-01" db="EMBL/GenBank/DDBJ databases">
        <title>Metagenome sequencing of chrysophaentin producing Chrysophaeum taylorii.</title>
        <authorList>
            <person name="Davison J."/>
            <person name="Bewley C."/>
        </authorList>
    </citation>
    <scope>NUCLEOTIDE SEQUENCE</scope>
    <source>
        <strain evidence="16">NIES-1699</strain>
    </source>
</reference>
<dbReference type="Proteomes" id="UP001230188">
    <property type="component" value="Unassembled WGS sequence"/>
</dbReference>
<sequence length="376" mass="41193">MLVLGVATAFAPAKPVAVPHLCAAHDDDLSKIASAVATRGANELELLSALDQARGLPFFSQFSIDMLANCAYIDEQPDECEFDTCEILPLDPPPAALLARDASERRFELDCWARMDPPSPDYYDLAEYPEGFTGYNGSHIWRFIYDNLAFGRYEDDPDGWRAVFDRTVSGMHASVSCHVADGMEDDDTCAREFQQRLGNFPERIANLHFAFAVVLAAVGEARGILQTYDYDVGDKAHAAEASALVNSIVSQDILAEPGLEQAADLLREAGAAANECVLVANDDSRYIEETGIWQMRQRSRAMLRAMDCVQCGVCRLHGKVCWLGLATALKLIYTHEGVSKPLARLEVAALVVALEKLASSVRFCFEMSGENPADIT</sequence>
<comment type="caution">
    <text evidence="16">The sequence shown here is derived from an EMBL/GenBank/DDBJ whole genome shotgun (WGS) entry which is preliminary data.</text>
</comment>
<evidence type="ECO:0000256" key="9">
    <source>
        <dbReference type="ARBA" id="ARBA00022827"/>
    </source>
</evidence>
<evidence type="ECO:0000256" key="6">
    <source>
        <dbReference type="ARBA" id="ARBA00022630"/>
    </source>
</evidence>
<evidence type="ECO:0000256" key="7">
    <source>
        <dbReference type="ARBA" id="ARBA00022729"/>
    </source>
</evidence>
<organism evidence="16 17">
    <name type="scientific">Chrysophaeum taylorii</name>
    <dbReference type="NCBI Taxonomy" id="2483200"/>
    <lineage>
        <taxon>Eukaryota</taxon>
        <taxon>Sar</taxon>
        <taxon>Stramenopiles</taxon>
        <taxon>Ochrophyta</taxon>
        <taxon>Pelagophyceae</taxon>
        <taxon>Pelagomonadales</taxon>
        <taxon>Pelagomonadaceae</taxon>
        <taxon>Chrysophaeum</taxon>
    </lineage>
</organism>
<dbReference type="GO" id="GO:0071949">
    <property type="term" value="F:FAD binding"/>
    <property type="evidence" value="ECO:0007669"/>
    <property type="project" value="InterPro"/>
</dbReference>
<keyword evidence="7" id="KW-0732">Signal</keyword>
<evidence type="ECO:0000256" key="5">
    <source>
        <dbReference type="ARBA" id="ARBA00022448"/>
    </source>
</evidence>
<dbReference type="Pfam" id="PF04137">
    <property type="entry name" value="ERO1"/>
    <property type="match status" value="1"/>
</dbReference>
<keyword evidence="8" id="KW-0256">Endoplasmic reticulum</keyword>
<evidence type="ECO:0000256" key="14">
    <source>
        <dbReference type="ARBA" id="ARBA00023180"/>
    </source>
</evidence>
<evidence type="ECO:0000256" key="4">
    <source>
        <dbReference type="ARBA" id="ARBA00011802"/>
    </source>
</evidence>
<proteinExistence type="inferred from homology"/>
<dbReference type="GO" id="GO:0015035">
    <property type="term" value="F:protein-disulfide reductase activity"/>
    <property type="evidence" value="ECO:0007669"/>
    <property type="project" value="InterPro"/>
</dbReference>
<dbReference type="SUPFAM" id="SSF110019">
    <property type="entry name" value="ERO1-like"/>
    <property type="match status" value="1"/>
</dbReference>
<keyword evidence="9" id="KW-0274">FAD</keyword>
<keyword evidence="15" id="KW-0676">Redox-active center</keyword>
<keyword evidence="12" id="KW-0472">Membrane</keyword>